<dbReference type="GO" id="GO:0005886">
    <property type="term" value="C:plasma membrane"/>
    <property type="evidence" value="ECO:0007669"/>
    <property type="project" value="UniProtKB-SubCell"/>
</dbReference>
<comment type="subcellular location">
    <subcellularLocation>
        <location evidence="1">Cell membrane</location>
        <topology evidence="1">Multi-pass membrane protein</topology>
    </subcellularLocation>
</comment>
<feature type="transmembrane region" description="Helical" evidence="8">
    <location>
        <begin position="31"/>
        <end position="50"/>
    </location>
</feature>
<dbReference type="EMBL" id="JXKQ01000003">
    <property type="protein sequence ID" value="OJG46294.1"/>
    <property type="molecule type" value="Genomic_DNA"/>
</dbReference>
<evidence type="ECO:0000256" key="5">
    <source>
        <dbReference type="ARBA" id="ARBA00022692"/>
    </source>
</evidence>
<accession>A0A1L8TQF2</accession>
<feature type="transmembrane region" description="Helical" evidence="8">
    <location>
        <begin position="56"/>
        <end position="75"/>
    </location>
</feature>
<evidence type="ECO:0000256" key="8">
    <source>
        <dbReference type="SAM" id="Phobius"/>
    </source>
</evidence>
<evidence type="ECO:0000256" key="6">
    <source>
        <dbReference type="ARBA" id="ARBA00022989"/>
    </source>
</evidence>
<evidence type="ECO:0000256" key="7">
    <source>
        <dbReference type="ARBA" id="ARBA00023136"/>
    </source>
</evidence>
<keyword evidence="10" id="KW-1185">Reference proteome</keyword>
<organism evidence="9 10">
    <name type="scientific">Enterococcus hermanniensis</name>
    <dbReference type="NCBI Taxonomy" id="249189"/>
    <lineage>
        <taxon>Bacteria</taxon>
        <taxon>Bacillati</taxon>
        <taxon>Bacillota</taxon>
        <taxon>Bacilli</taxon>
        <taxon>Lactobacillales</taxon>
        <taxon>Enterococcaceae</taxon>
        <taxon>Enterococcus</taxon>
    </lineage>
</organism>
<feature type="transmembrane region" description="Helical" evidence="8">
    <location>
        <begin position="137"/>
        <end position="160"/>
    </location>
</feature>
<dbReference type="RefSeq" id="WP_071857376.1">
    <property type="nucleotide sequence ID" value="NZ_JBHSHK010000001.1"/>
</dbReference>
<evidence type="ECO:0000313" key="9">
    <source>
        <dbReference type="EMBL" id="OJG46294.1"/>
    </source>
</evidence>
<comment type="similarity">
    <text evidence="2">Belongs to the AmiS/UreI family.</text>
</comment>
<feature type="transmembrane region" description="Helical" evidence="8">
    <location>
        <begin position="82"/>
        <end position="101"/>
    </location>
</feature>
<evidence type="ECO:0000256" key="1">
    <source>
        <dbReference type="ARBA" id="ARBA00004651"/>
    </source>
</evidence>
<protein>
    <submittedName>
        <fullName evidence="9">AmiS/UreI family transporter</fullName>
    </submittedName>
</protein>
<comment type="caution">
    <text evidence="9">The sequence shown here is derived from an EMBL/GenBank/DDBJ whole genome shotgun (WGS) entry which is preliminary data.</text>
</comment>
<keyword evidence="5 8" id="KW-0812">Transmembrane</keyword>
<feature type="transmembrane region" description="Helical" evidence="8">
    <location>
        <begin position="6"/>
        <end position="24"/>
    </location>
</feature>
<evidence type="ECO:0000313" key="10">
    <source>
        <dbReference type="Proteomes" id="UP000182077"/>
    </source>
</evidence>
<dbReference type="Gene3D" id="1.25.40.600">
    <property type="match status" value="1"/>
</dbReference>
<keyword evidence="4" id="KW-1003">Cell membrane</keyword>
<keyword evidence="7 8" id="KW-0472">Membrane</keyword>
<dbReference type="OrthoDB" id="6636366at2"/>
<dbReference type="STRING" id="249189.RV04_GL001460"/>
<proteinExistence type="inferred from homology"/>
<dbReference type="Proteomes" id="UP000182077">
    <property type="component" value="Unassembled WGS sequence"/>
</dbReference>
<dbReference type="InterPro" id="IPR003211">
    <property type="entry name" value="AmiSUreI_transpt"/>
</dbReference>
<feature type="transmembrane region" description="Helical" evidence="8">
    <location>
        <begin position="107"/>
        <end position="125"/>
    </location>
</feature>
<keyword evidence="3" id="KW-0813">Transport</keyword>
<gene>
    <name evidence="9" type="ORF">RV04_GL001460</name>
</gene>
<evidence type="ECO:0000256" key="2">
    <source>
        <dbReference type="ARBA" id="ARBA00010068"/>
    </source>
</evidence>
<name>A0A1L8TQF2_9ENTE</name>
<sequence>MLGIGLFFVGITLIINGWGSLLNIDHRSLALINLFTGSLSFIINVLYTIQGSYYEAGTGFLFAFTYLLVGIIYLFDLDMRIYGIYALFVAINTLPFAWISWQIEGDPIFALIWLIWGVLWFCGFLDAVIKVRFGKSIHYFAIACGIFTTWIPGIMMLTGIS</sequence>
<dbReference type="Pfam" id="PF02293">
    <property type="entry name" value="AmiS_UreI"/>
    <property type="match status" value="1"/>
</dbReference>
<evidence type="ECO:0000256" key="4">
    <source>
        <dbReference type="ARBA" id="ARBA00022475"/>
    </source>
</evidence>
<keyword evidence="6 8" id="KW-1133">Transmembrane helix</keyword>
<dbReference type="AlphaFoldDB" id="A0A1L8TQF2"/>
<evidence type="ECO:0000256" key="3">
    <source>
        <dbReference type="ARBA" id="ARBA00022448"/>
    </source>
</evidence>
<dbReference type="InterPro" id="IPR038523">
    <property type="entry name" value="AmiSUreI_transpt_sf"/>
</dbReference>
<reference evidence="9 10" key="1">
    <citation type="submission" date="2014-12" db="EMBL/GenBank/DDBJ databases">
        <title>Draft genome sequences of 29 type strains of Enterococci.</title>
        <authorList>
            <person name="Zhong Z."/>
            <person name="Sun Z."/>
            <person name="Liu W."/>
            <person name="Zhang W."/>
            <person name="Zhang H."/>
        </authorList>
    </citation>
    <scope>NUCLEOTIDE SEQUENCE [LARGE SCALE GENOMIC DNA]</scope>
    <source>
        <strain evidence="9 10">DSM 17122</strain>
    </source>
</reference>